<sequence>MTPLLSRLPRRLLLAVFGALAWLAWALRIRRRVVLENLRLAFPEKGEAERRAIARATYLHLGEVAADFLRVPALSRDELAGIFEYQGWEAFEAARARGKGVIACTAHFGNFEVLAAAHTLRGVPITMISRKMGRSGANDLWRGVRARAGVEDLVARRGETLRAARAALARGRTLGYVIDQNQPARRAVFPTFFGVPAATAPTPALLALRTGAAVIFILSVPLGGGRHRVVIEGPLEVRRTGALDRDVLAFMQDLNDRLERHVRAHPDRWYWLHRRWKTRPPVEAAAPASIDPSEGAR</sequence>
<protein>
    <submittedName>
        <fullName evidence="7">Acyltransferase</fullName>
    </submittedName>
</protein>
<keyword evidence="5" id="KW-0472">Membrane</keyword>
<proteinExistence type="predicted"/>
<gene>
    <name evidence="7" type="ORF">AMPC_12700</name>
</gene>
<name>A0ABN6N4M4_9BACT</name>
<dbReference type="PIRSF" id="PIRSF026649">
    <property type="entry name" value="MsbB"/>
    <property type="match status" value="1"/>
</dbReference>
<evidence type="ECO:0000256" key="2">
    <source>
        <dbReference type="ARBA" id="ARBA00022475"/>
    </source>
</evidence>
<dbReference type="PANTHER" id="PTHR30606">
    <property type="entry name" value="LIPID A BIOSYNTHESIS LAUROYL ACYLTRANSFERASE"/>
    <property type="match status" value="1"/>
</dbReference>
<keyword evidence="6 7" id="KW-0012">Acyltransferase</keyword>
<comment type="subcellular location">
    <subcellularLocation>
        <location evidence="1">Cell inner membrane</location>
    </subcellularLocation>
</comment>
<accession>A0ABN6N4M4</accession>
<evidence type="ECO:0000256" key="5">
    <source>
        <dbReference type="ARBA" id="ARBA00023136"/>
    </source>
</evidence>
<dbReference type="Pfam" id="PF03279">
    <property type="entry name" value="Lip_A_acyltrans"/>
    <property type="match status" value="1"/>
</dbReference>
<evidence type="ECO:0000313" key="7">
    <source>
        <dbReference type="EMBL" id="BDG08157.1"/>
    </source>
</evidence>
<evidence type="ECO:0000313" key="8">
    <source>
        <dbReference type="Proteomes" id="UP001162734"/>
    </source>
</evidence>
<dbReference type="CDD" id="cd07984">
    <property type="entry name" value="LPLAT_LABLAT-like"/>
    <property type="match status" value="1"/>
</dbReference>
<dbReference type="InterPro" id="IPR004960">
    <property type="entry name" value="LipA_acyltrans"/>
</dbReference>
<evidence type="ECO:0000256" key="6">
    <source>
        <dbReference type="ARBA" id="ARBA00023315"/>
    </source>
</evidence>
<reference evidence="8" key="1">
    <citation type="journal article" date="2022" name="Int. J. Syst. Evol. Microbiol.">
        <title>Anaeromyxobacter oryzae sp. nov., Anaeromyxobacter diazotrophicus sp. nov. and Anaeromyxobacter paludicola sp. nov., isolated from paddy soils.</title>
        <authorList>
            <person name="Itoh H."/>
            <person name="Xu Z."/>
            <person name="Mise K."/>
            <person name="Masuda Y."/>
            <person name="Ushijima N."/>
            <person name="Hayakawa C."/>
            <person name="Shiratori Y."/>
            <person name="Senoo K."/>
        </authorList>
    </citation>
    <scope>NUCLEOTIDE SEQUENCE [LARGE SCALE GENOMIC DNA]</scope>
    <source>
        <strain evidence="8">Red630</strain>
    </source>
</reference>
<keyword evidence="4" id="KW-0808">Transferase</keyword>
<evidence type="ECO:0000256" key="4">
    <source>
        <dbReference type="ARBA" id="ARBA00022679"/>
    </source>
</evidence>
<dbReference type="RefSeq" id="WP_248345342.1">
    <property type="nucleotide sequence ID" value="NZ_AP025592.1"/>
</dbReference>
<organism evidence="7 8">
    <name type="scientific">Anaeromyxobacter paludicola</name>
    <dbReference type="NCBI Taxonomy" id="2918171"/>
    <lineage>
        <taxon>Bacteria</taxon>
        <taxon>Pseudomonadati</taxon>
        <taxon>Myxococcota</taxon>
        <taxon>Myxococcia</taxon>
        <taxon>Myxococcales</taxon>
        <taxon>Cystobacterineae</taxon>
        <taxon>Anaeromyxobacteraceae</taxon>
        <taxon>Anaeromyxobacter</taxon>
    </lineage>
</organism>
<dbReference type="GO" id="GO:0016746">
    <property type="term" value="F:acyltransferase activity"/>
    <property type="evidence" value="ECO:0007669"/>
    <property type="project" value="UniProtKB-KW"/>
</dbReference>
<dbReference type="PANTHER" id="PTHR30606:SF10">
    <property type="entry name" value="PHOSPHATIDYLINOSITOL MANNOSIDE ACYLTRANSFERASE"/>
    <property type="match status" value="1"/>
</dbReference>
<dbReference type="Proteomes" id="UP001162734">
    <property type="component" value="Chromosome"/>
</dbReference>
<dbReference type="EMBL" id="AP025592">
    <property type="protein sequence ID" value="BDG08157.1"/>
    <property type="molecule type" value="Genomic_DNA"/>
</dbReference>
<evidence type="ECO:0000256" key="3">
    <source>
        <dbReference type="ARBA" id="ARBA00022519"/>
    </source>
</evidence>
<evidence type="ECO:0000256" key="1">
    <source>
        <dbReference type="ARBA" id="ARBA00004533"/>
    </source>
</evidence>
<keyword evidence="8" id="KW-1185">Reference proteome</keyword>
<keyword evidence="3" id="KW-0997">Cell inner membrane</keyword>
<keyword evidence="2" id="KW-1003">Cell membrane</keyword>